<keyword evidence="2" id="KW-1133">Transmembrane helix</keyword>
<dbReference type="RefSeq" id="WP_102332047.1">
    <property type="nucleotide sequence ID" value="NZ_CP170590.1"/>
</dbReference>
<dbReference type="EMBL" id="MDBS01000023">
    <property type="protein sequence ID" value="PMP29977.1"/>
    <property type="molecule type" value="Genomic_DNA"/>
</dbReference>
<dbReference type="AlphaFoldDB" id="A0A7Z1MJF7"/>
<name>A0A7Z1MJF7_9VIBR</name>
<evidence type="ECO:0000256" key="2">
    <source>
        <dbReference type="SAM" id="Phobius"/>
    </source>
</evidence>
<evidence type="ECO:0000256" key="1">
    <source>
        <dbReference type="SAM" id="Coils"/>
    </source>
</evidence>
<feature type="coiled-coil region" evidence="1">
    <location>
        <begin position="197"/>
        <end position="259"/>
    </location>
</feature>
<keyword evidence="1" id="KW-0175">Coiled coil</keyword>
<reference evidence="3" key="1">
    <citation type="submission" date="2016-07" db="EMBL/GenBank/DDBJ databases">
        <authorList>
            <person name="Kauffman K."/>
            <person name="Arevalo P."/>
            <person name="Polz M.F."/>
        </authorList>
    </citation>
    <scope>NUCLEOTIDE SEQUENCE</scope>
    <source>
        <strain evidence="3">10N.222.46.E12</strain>
    </source>
</reference>
<feature type="transmembrane region" description="Helical" evidence="2">
    <location>
        <begin position="58"/>
        <end position="84"/>
    </location>
</feature>
<accession>A0A7Z1MJF7</accession>
<keyword evidence="2" id="KW-0472">Membrane</keyword>
<organism evidence="3">
    <name type="scientific">Vibrio cyclitrophicus</name>
    <dbReference type="NCBI Taxonomy" id="47951"/>
    <lineage>
        <taxon>Bacteria</taxon>
        <taxon>Pseudomonadati</taxon>
        <taxon>Pseudomonadota</taxon>
        <taxon>Gammaproteobacteria</taxon>
        <taxon>Vibrionales</taxon>
        <taxon>Vibrionaceae</taxon>
        <taxon>Vibrio</taxon>
    </lineage>
</organism>
<comment type="caution">
    <text evidence="3">The sequence shown here is derived from an EMBL/GenBank/DDBJ whole genome shotgun (WGS) entry which is preliminary data.</text>
</comment>
<protein>
    <submittedName>
        <fullName evidence="3">Uncharacterized protein</fullName>
    </submittedName>
</protein>
<evidence type="ECO:0000313" key="3">
    <source>
        <dbReference type="EMBL" id="PMP29977.1"/>
    </source>
</evidence>
<proteinExistence type="predicted"/>
<keyword evidence="2" id="KW-0812">Transmembrane</keyword>
<sequence length="280" mass="32869">MDREKLFSFYEKIYFHEMETREKIFTRIQITFALFFTGYSIASYMLRMLDFTSYKEVATTFAALTIVSGFISLIGVRHLVIAFWGSEYKGMSSPLETDNYRLEVQKYASSIFEYNEQYPDNKQPIVDVDDMVSQFIYEQLRDCSSHNTKVNDSRFAHTHNSIRWLLVSAIPFLIASALFVSFDLDTSSPRKETLIYNRSLVEEVDKLSHNIEQAASNNQNFQEDQREWLQTQNQVLHHLRQMHQQLQNQEKLLKMVNHQNAKEDLNNVEQEKPTTTAATK</sequence>
<feature type="transmembrane region" description="Helical" evidence="2">
    <location>
        <begin position="24"/>
        <end position="46"/>
    </location>
</feature>
<feature type="transmembrane region" description="Helical" evidence="2">
    <location>
        <begin position="162"/>
        <end position="182"/>
    </location>
</feature>
<gene>
    <name evidence="3" type="ORF">BCS90_00800</name>
</gene>
<reference evidence="3" key="2">
    <citation type="journal article" date="2018" name="Nature">
        <title>A major lineage of non-tailed dsDNA viruses as unrecognized killers of marine bacteria.</title>
        <authorList>
            <person name="Kauffman K.M."/>
            <person name="Hussain F.A."/>
            <person name="Yang J."/>
            <person name="Arevalo P."/>
            <person name="Brown J.M."/>
            <person name="Chang W.K."/>
            <person name="VanInsberghe D."/>
            <person name="Elsherbini J."/>
            <person name="Sharma R.S."/>
            <person name="Cutler M.B."/>
            <person name="Kelly L."/>
            <person name="Polz M.F."/>
        </authorList>
    </citation>
    <scope>NUCLEOTIDE SEQUENCE</scope>
    <source>
        <strain evidence="3">10N.222.46.E12</strain>
    </source>
</reference>